<proteinExistence type="predicted"/>
<keyword evidence="2" id="KW-1185">Reference proteome</keyword>
<protein>
    <submittedName>
        <fullName evidence="1">Uncharacterized protein</fullName>
    </submittedName>
</protein>
<reference evidence="1 2" key="1">
    <citation type="submission" date="2016-08" db="EMBL/GenBank/DDBJ databases">
        <title>Draft genome sequence of Candidatus Piscirickettsia litoralis, from seawater.</title>
        <authorList>
            <person name="Wan X."/>
            <person name="Lee A.J."/>
            <person name="Hou S."/>
            <person name="Donachie S.P."/>
        </authorList>
    </citation>
    <scope>NUCLEOTIDE SEQUENCE [LARGE SCALE GENOMIC DNA]</scope>
    <source>
        <strain evidence="1 2">Y2</strain>
    </source>
</reference>
<evidence type="ECO:0000313" key="1">
    <source>
        <dbReference type="EMBL" id="ODN41918.1"/>
    </source>
</evidence>
<accession>A0ABX3A2Q5</accession>
<comment type="caution">
    <text evidence="1">The sequence shown here is derived from an EMBL/GenBank/DDBJ whole genome shotgun (WGS) entry which is preliminary data.</text>
</comment>
<name>A0ABX3A2Q5_9GAMM</name>
<evidence type="ECO:0000313" key="2">
    <source>
        <dbReference type="Proteomes" id="UP000094329"/>
    </source>
</evidence>
<sequence length="133" mass="15457">MRDISKILTNFKKAIETMELAEITIFYAELRSILHQLNRQVINTYTKQMTKEDFFLQSDYYTELGKSLINTLEQCKASIPTDKQSVHSGIITYNVNEITSLTTEFMANFLQKQLEVMKRIHLSASETTKNSHQ</sequence>
<dbReference type="Proteomes" id="UP000094329">
    <property type="component" value="Unassembled WGS sequence"/>
</dbReference>
<gene>
    <name evidence="1" type="ORF">BGC07_01750</name>
</gene>
<organism evidence="1 2">
    <name type="scientific">Piscirickettsia litoralis</name>
    <dbReference type="NCBI Taxonomy" id="1891921"/>
    <lineage>
        <taxon>Bacteria</taxon>
        <taxon>Pseudomonadati</taxon>
        <taxon>Pseudomonadota</taxon>
        <taxon>Gammaproteobacteria</taxon>
        <taxon>Thiotrichales</taxon>
        <taxon>Piscirickettsiaceae</taxon>
        <taxon>Piscirickettsia</taxon>
    </lineage>
</organism>
<dbReference type="RefSeq" id="WP_069311719.1">
    <property type="nucleotide sequence ID" value="NZ_MDTU01000001.1"/>
</dbReference>
<dbReference type="EMBL" id="MDTU01000001">
    <property type="protein sequence ID" value="ODN41918.1"/>
    <property type="molecule type" value="Genomic_DNA"/>
</dbReference>